<reference evidence="2 3" key="1">
    <citation type="submission" date="2018-06" db="EMBL/GenBank/DDBJ databases">
        <title>Genomic Encyclopedia of Type Strains, Phase IV (KMG-IV): sequencing the most valuable type-strain genomes for metagenomic binning, comparative biology and taxonomic classification.</title>
        <authorList>
            <person name="Goeker M."/>
        </authorList>
    </citation>
    <scope>NUCLEOTIDE SEQUENCE [LARGE SCALE GENOMIC DNA]</scope>
    <source>
        <strain evidence="2 3">DSM 24875</strain>
    </source>
</reference>
<gene>
    <name evidence="2" type="ORF">DFR50_13915</name>
</gene>
<evidence type="ECO:0000313" key="2">
    <source>
        <dbReference type="EMBL" id="RBP04538.1"/>
    </source>
</evidence>
<feature type="domain" description="Calcineurin-like phosphoesterase" evidence="1">
    <location>
        <begin position="32"/>
        <end position="251"/>
    </location>
</feature>
<dbReference type="SUPFAM" id="SSF56300">
    <property type="entry name" value="Metallo-dependent phosphatases"/>
    <property type="match status" value="1"/>
</dbReference>
<dbReference type="InterPro" id="IPR050126">
    <property type="entry name" value="Ap4A_hydrolase"/>
</dbReference>
<dbReference type="GO" id="GO:0016791">
    <property type="term" value="F:phosphatase activity"/>
    <property type="evidence" value="ECO:0007669"/>
    <property type="project" value="TreeGrafter"/>
</dbReference>
<dbReference type="OrthoDB" id="9807890at2"/>
<dbReference type="InterPro" id="IPR006186">
    <property type="entry name" value="Ser/Thr-sp_prot-phosphatase"/>
</dbReference>
<dbReference type="PANTHER" id="PTHR42850:SF4">
    <property type="entry name" value="ZINC-DEPENDENT ENDOPOLYPHOSPHATASE"/>
    <property type="match status" value="1"/>
</dbReference>
<sequence>MPRAAGIGDVMAAVVERETFALPRSVAADTEVFAIGDIHGRTDLLHALIDEAAREPRRRQKRALVFLGDLIDRGPDSLGTVDLALAAGARVGASEAIGLMGNHETMMRLALDPRTPWDAALAALANWLRNGGGAVVRQFLNFEVRPIDPEELLTMIRVALPERIRAWLEGLRANWRSDAVLFVHAGVNPTVDLERFLALPWNTPLDQMEEDRHWAWVRWPFLDASPGPGGFSGYFVVHGHTPNDARPNPSHEAQIRDFRLNLDAGSGKTGLAKMGVFRGSEVKVLTALGPTNAMLGRAHG</sequence>
<dbReference type="PANTHER" id="PTHR42850">
    <property type="entry name" value="METALLOPHOSPHOESTERASE"/>
    <property type="match status" value="1"/>
</dbReference>
<accession>A0A366EQ80</accession>
<dbReference type="InterPro" id="IPR029052">
    <property type="entry name" value="Metallo-depent_PP-like"/>
</dbReference>
<keyword evidence="3" id="KW-1185">Reference proteome</keyword>
<dbReference type="Proteomes" id="UP000253529">
    <property type="component" value="Unassembled WGS sequence"/>
</dbReference>
<evidence type="ECO:0000313" key="3">
    <source>
        <dbReference type="Proteomes" id="UP000253529"/>
    </source>
</evidence>
<organism evidence="2 3">
    <name type="scientific">Roseiarcus fermentans</name>
    <dbReference type="NCBI Taxonomy" id="1473586"/>
    <lineage>
        <taxon>Bacteria</taxon>
        <taxon>Pseudomonadati</taxon>
        <taxon>Pseudomonadota</taxon>
        <taxon>Alphaproteobacteria</taxon>
        <taxon>Hyphomicrobiales</taxon>
        <taxon>Roseiarcaceae</taxon>
        <taxon>Roseiarcus</taxon>
    </lineage>
</organism>
<name>A0A366EQ80_9HYPH</name>
<dbReference type="GO" id="GO:0110154">
    <property type="term" value="P:RNA decapping"/>
    <property type="evidence" value="ECO:0007669"/>
    <property type="project" value="TreeGrafter"/>
</dbReference>
<dbReference type="Pfam" id="PF00149">
    <property type="entry name" value="Metallophos"/>
    <property type="match status" value="1"/>
</dbReference>
<comment type="caution">
    <text evidence="2">The sequence shown here is derived from an EMBL/GenBank/DDBJ whole genome shotgun (WGS) entry which is preliminary data.</text>
</comment>
<dbReference type="PRINTS" id="PR00114">
    <property type="entry name" value="STPHPHTASE"/>
</dbReference>
<dbReference type="GO" id="GO:0008803">
    <property type="term" value="F:bis(5'-nucleosyl)-tetraphosphatase (symmetrical) activity"/>
    <property type="evidence" value="ECO:0007669"/>
    <property type="project" value="TreeGrafter"/>
</dbReference>
<protein>
    <submittedName>
        <fullName evidence="2">Serine/threonine protein phosphatase 1</fullName>
    </submittedName>
</protein>
<dbReference type="Gene3D" id="3.60.21.10">
    <property type="match status" value="1"/>
</dbReference>
<dbReference type="AlphaFoldDB" id="A0A366EQ80"/>
<proteinExistence type="predicted"/>
<dbReference type="GO" id="GO:0005737">
    <property type="term" value="C:cytoplasm"/>
    <property type="evidence" value="ECO:0007669"/>
    <property type="project" value="TreeGrafter"/>
</dbReference>
<dbReference type="EMBL" id="QNRK01000039">
    <property type="protein sequence ID" value="RBP04538.1"/>
    <property type="molecule type" value="Genomic_DNA"/>
</dbReference>
<dbReference type="InterPro" id="IPR004843">
    <property type="entry name" value="Calcineurin-like_PHP"/>
</dbReference>
<evidence type="ECO:0000259" key="1">
    <source>
        <dbReference type="Pfam" id="PF00149"/>
    </source>
</evidence>